<evidence type="ECO:0000259" key="5">
    <source>
        <dbReference type="Pfam" id="PF04500"/>
    </source>
</evidence>
<sequence>MSSKSSLEDVLDAIEKNVKTEADSEDNDNLGDVINSINVEDILSNLNNLPVVRSEQEIKPSKNGVAEKIRTRPFQRKSKGCRLKVYDNGYVFTKDKNSSCGTKAFWRCERKNDCPARVHTDLVGGQIVKRIHSHTHPPPCKDEFPPDMTLIHPDGTRVTEIKPNTALLIASSSASSPAVTTSSSDRVNASVSPDRNSSSPSLISQNSPNTSEDQKQYIAEIVKQMQEGLSPEQFSEIFDATKKIIEILGSRQMGITSLDQDIDPQVVEFLKKCRLSQYSRKFSRYTMSSLRELSRADCIAILGTTHGILLFNSLHKWYDGTTKMLKIDKA</sequence>
<dbReference type="GO" id="GO:0005634">
    <property type="term" value="C:nucleus"/>
    <property type="evidence" value="ECO:0007669"/>
    <property type="project" value="TreeGrafter"/>
</dbReference>
<name>A0A2A2KVK9_9BILA</name>
<dbReference type="InterPro" id="IPR052887">
    <property type="entry name" value="FLYWCH-type_ZF"/>
</dbReference>
<dbReference type="GO" id="GO:0045892">
    <property type="term" value="P:negative regulation of DNA-templated transcription"/>
    <property type="evidence" value="ECO:0007669"/>
    <property type="project" value="TreeGrafter"/>
</dbReference>
<dbReference type="Gene3D" id="2.20.25.240">
    <property type="match status" value="1"/>
</dbReference>
<dbReference type="GO" id="GO:0003700">
    <property type="term" value="F:DNA-binding transcription factor activity"/>
    <property type="evidence" value="ECO:0007669"/>
    <property type="project" value="TreeGrafter"/>
</dbReference>
<organism evidence="6 7">
    <name type="scientific">Diploscapter pachys</name>
    <dbReference type="NCBI Taxonomy" id="2018661"/>
    <lineage>
        <taxon>Eukaryota</taxon>
        <taxon>Metazoa</taxon>
        <taxon>Ecdysozoa</taxon>
        <taxon>Nematoda</taxon>
        <taxon>Chromadorea</taxon>
        <taxon>Rhabditida</taxon>
        <taxon>Rhabditina</taxon>
        <taxon>Rhabditomorpha</taxon>
        <taxon>Rhabditoidea</taxon>
        <taxon>Rhabditidae</taxon>
        <taxon>Diploscapter</taxon>
    </lineage>
</organism>
<feature type="compositionally biased region" description="Low complexity" evidence="4">
    <location>
        <begin position="172"/>
        <end position="209"/>
    </location>
</feature>
<dbReference type="OrthoDB" id="5806173at2759"/>
<dbReference type="AlphaFoldDB" id="A0A2A2KVK9"/>
<dbReference type="PANTHER" id="PTHR37975">
    <property type="entry name" value="FLYWCH ZINC FINGER TRANSCRIPTION FACTOR HOMOLOG"/>
    <property type="match status" value="1"/>
</dbReference>
<keyword evidence="1" id="KW-0479">Metal-binding</keyword>
<proteinExistence type="predicted"/>
<dbReference type="GO" id="GO:0008270">
    <property type="term" value="F:zinc ion binding"/>
    <property type="evidence" value="ECO:0007669"/>
    <property type="project" value="UniProtKB-KW"/>
</dbReference>
<dbReference type="InterPro" id="IPR007588">
    <property type="entry name" value="Znf_FLYWCH"/>
</dbReference>
<comment type="caution">
    <text evidence="6">The sequence shown here is derived from an EMBL/GenBank/DDBJ whole genome shotgun (WGS) entry which is preliminary data.</text>
</comment>
<evidence type="ECO:0000313" key="6">
    <source>
        <dbReference type="EMBL" id="PAV77958.1"/>
    </source>
</evidence>
<accession>A0A2A2KVK9</accession>
<feature type="region of interest" description="Disordered" evidence="4">
    <location>
        <begin position="172"/>
        <end position="213"/>
    </location>
</feature>
<keyword evidence="2" id="KW-0863">Zinc-finger</keyword>
<keyword evidence="3" id="KW-0862">Zinc</keyword>
<dbReference type="GO" id="GO:0043565">
    <property type="term" value="F:sequence-specific DNA binding"/>
    <property type="evidence" value="ECO:0007669"/>
    <property type="project" value="TreeGrafter"/>
</dbReference>
<keyword evidence="7" id="KW-1185">Reference proteome</keyword>
<dbReference type="Pfam" id="PF04500">
    <property type="entry name" value="FLYWCH"/>
    <property type="match status" value="1"/>
</dbReference>
<feature type="domain" description="FLYWCH-type" evidence="5">
    <location>
        <begin position="79"/>
        <end position="136"/>
    </location>
</feature>
<evidence type="ECO:0000256" key="4">
    <source>
        <dbReference type="SAM" id="MobiDB-lite"/>
    </source>
</evidence>
<dbReference type="EMBL" id="LIAE01007638">
    <property type="protein sequence ID" value="PAV77958.1"/>
    <property type="molecule type" value="Genomic_DNA"/>
</dbReference>
<dbReference type="STRING" id="2018661.A0A2A2KVK9"/>
<evidence type="ECO:0000256" key="1">
    <source>
        <dbReference type="ARBA" id="ARBA00022723"/>
    </source>
</evidence>
<dbReference type="Proteomes" id="UP000218231">
    <property type="component" value="Unassembled WGS sequence"/>
</dbReference>
<reference evidence="6 7" key="1">
    <citation type="journal article" date="2017" name="Curr. Biol.">
        <title>Genome architecture and evolution of a unichromosomal asexual nematode.</title>
        <authorList>
            <person name="Fradin H."/>
            <person name="Zegar C."/>
            <person name="Gutwein M."/>
            <person name="Lucas J."/>
            <person name="Kovtun M."/>
            <person name="Corcoran D."/>
            <person name="Baugh L.R."/>
            <person name="Kiontke K."/>
            <person name="Gunsalus K."/>
            <person name="Fitch D.H."/>
            <person name="Piano F."/>
        </authorList>
    </citation>
    <scope>NUCLEOTIDE SEQUENCE [LARGE SCALE GENOMIC DNA]</scope>
    <source>
        <strain evidence="6">PF1309</strain>
    </source>
</reference>
<evidence type="ECO:0000256" key="3">
    <source>
        <dbReference type="ARBA" id="ARBA00022833"/>
    </source>
</evidence>
<evidence type="ECO:0000313" key="7">
    <source>
        <dbReference type="Proteomes" id="UP000218231"/>
    </source>
</evidence>
<gene>
    <name evidence="6" type="ORF">WR25_20107</name>
</gene>
<evidence type="ECO:0000256" key="2">
    <source>
        <dbReference type="ARBA" id="ARBA00022771"/>
    </source>
</evidence>
<protein>
    <recommendedName>
        <fullName evidence="5">FLYWCH-type domain-containing protein</fullName>
    </recommendedName>
</protein>